<dbReference type="SUPFAM" id="SSF51658">
    <property type="entry name" value="Xylose isomerase-like"/>
    <property type="match status" value="1"/>
</dbReference>
<dbReference type="PATRIC" id="fig|1203610.3.peg.2231"/>
<dbReference type="InterPro" id="IPR013022">
    <property type="entry name" value="Xyl_isomerase-like_TIM-brl"/>
</dbReference>
<name>A0A0F5JJ14_9BACT</name>
<organism evidence="2 3">
    <name type="scientific">Parabacteroides gordonii MS-1 = DSM 23371</name>
    <dbReference type="NCBI Taxonomy" id="1203610"/>
    <lineage>
        <taxon>Bacteria</taxon>
        <taxon>Pseudomonadati</taxon>
        <taxon>Bacteroidota</taxon>
        <taxon>Bacteroidia</taxon>
        <taxon>Bacteroidales</taxon>
        <taxon>Tannerellaceae</taxon>
        <taxon>Parabacteroides</taxon>
    </lineage>
</organism>
<dbReference type="PANTHER" id="PTHR12110">
    <property type="entry name" value="HYDROXYPYRUVATE ISOMERASE"/>
    <property type="match status" value="1"/>
</dbReference>
<protein>
    <recommendedName>
        <fullName evidence="1">Xylose isomerase-like TIM barrel domain-containing protein</fullName>
    </recommendedName>
</protein>
<reference evidence="2 3" key="1">
    <citation type="submission" date="2013-04" db="EMBL/GenBank/DDBJ databases">
        <title>The Genome Sequence of Parabacteroides gordonii DSM 23371.</title>
        <authorList>
            <consortium name="The Broad Institute Genomics Platform"/>
            <person name="Earl A."/>
            <person name="Ward D."/>
            <person name="Feldgarden M."/>
            <person name="Gevers D."/>
            <person name="Martens E."/>
            <person name="Sakamoto M."/>
            <person name="Benno Y."/>
            <person name="Suzuki N."/>
            <person name="Matsunaga N."/>
            <person name="Koshihara K."/>
            <person name="Seki M."/>
            <person name="Komiya H."/>
            <person name="Walker B."/>
            <person name="Young S."/>
            <person name="Zeng Q."/>
            <person name="Gargeya S."/>
            <person name="Fitzgerald M."/>
            <person name="Haas B."/>
            <person name="Abouelleil A."/>
            <person name="Allen A.W."/>
            <person name="Alvarado L."/>
            <person name="Arachchi H.M."/>
            <person name="Berlin A.M."/>
            <person name="Chapman S.B."/>
            <person name="Gainer-Dewar J."/>
            <person name="Goldberg J."/>
            <person name="Griggs A."/>
            <person name="Gujja S."/>
            <person name="Hansen M."/>
            <person name="Howarth C."/>
            <person name="Imamovic A."/>
            <person name="Ireland A."/>
            <person name="Larimer J."/>
            <person name="McCowan C."/>
            <person name="Murphy C."/>
            <person name="Pearson M."/>
            <person name="Poon T.W."/>
            <person name="Priest M."/>
            <person name="Roberts A."/>
            <person name="Saif S."/>
            <person name="Shea T."/>
            <person name="Sisk P."/>
            <person name="Sykes S."/>
            <person name="Wortman J."/>
            <person name="Nusbaum C."/>
            <person name="Birren B."/>
        </authorList>
    </citation>
    <scope>NUCLEOTIDE SEQUENCE [LARGE SCALE GENOMIC DNA]</scope>
    <source>
        <strain evidence="2 3">MS-1</strain>
    </source>
</reference>
<dbReference type="Proteomes" id="UP000033035">
    <property type="component" value="Unassembled WGS sequence"/>
</dbReference>
<gene>
    <name evidence="2" type="ORF">HMPREF1536_02174</name>
</gene>
<evidence type="ECO:0000313" key="3">
    <source>
        <dbReference type="Proteomes" id="UP000033035"/>
    </source>
</evidence>
<dbReference type="HOGENOM" id="CLU_849352_0_0_10"/>
<dbReference type="Gene3D" id="3.20.20.150">
    <property type="entry name" value="Divalent-metal-dependent TIM barrel enzymes"/>
    <property type="match status" value="1"/>
</dbReference>
<dbReference type="RefSeq" id="WP_028730368.1">
    <property type="nucleotide sequence ID" value="NZ_KE386765.1"/>
</dbReference>
<feature type="domain" description="Xylose isomerase-like TIM barrel" evidence="1">
    <location>
        <begin position="67"/>
        <end position="304"/>
    </location>
</feature>
<evidence type="ECO:0000259" key="1">
    <source>
        <dbReference type="Pfam" id="PF01261"/>
    </source>
</evidence>
<dbReference type="InterPro" id="IPR050312">
    <property type="entry name" value="IolE/XylAMocC-like"/>
</dbReference>
<accession>A0A0F5JJ14</accession>
<sequence length="322" mass="35708">MLGKKISRRDMLLTTGSAFLGSAFAEWTSCIPGKKNSMNASSDKRPFRVSLNVSTISGYKLSVQQQIALCAEAGFEGIELWTRDVQAFVDQGGSYEELSKQLKESGLLLENMIGFAAWFADDPLKREEGLKQMRHDMEMTSRLGGKFIAAPVQGITHFDRSQLFEYAERYKAILKLGNAIGVTPILELWGAGVLNQLSDTIAIAIATGHPQASVLLDFYHLYRGGNSFDSLHLVNGKALPVLHINDYPDLPPREKLKDSDRVFPGDGICPFKKIIPLLYDSGFQGALSVELFNKGYWESMDVKEVLKMSYEKTIGVINDSLV</sequence>
<dbReference type="EMBL" id="AQHW01000013">
    <property type="protein sequence ID" value="KKB57452.1"/>
    <property type="molecule type" value="Genomic_DNA"/>
</dbReference>
<dbReference type="STRING" id="1203610.HMPREF1536_02174"/>
<proteinExistence type="predicted"/>
<dbReference type="AlphaFoldDB" id="A0A0F5JJ14"/>
<dbReference type="InterPro" id="IPR036237">
    <property type="entry name" value="Xyl_isomerase-like_sf"/>
</dbReference>
<keyword evidence="3" id="KW-1185">Reference proteome</keyword>
<dbReference type="PANTHER" id="PTHR12110:SF48">
    <property type="entry name" value="BLL3656 PROTEIN"/>
    <property type="match status" value="1"/>
</dbReference>
<comment type="caution">
    <text evidence="2">The sequence shown here is derived from an EMBL/GenBank/DDBJ whole genome shotgun (WGS) entry which is preliminary data.</text>
</comment>
<dbReference type="Pfam" id="PF01261">
    <property type="entry name" value="AP_endonuc_2"/>
    <property type="match status" value="1"/>
</dbReference>
<evidence type="ECO:0000313" key="2">
    <source>
        <dbReference type="EMBL" id="KKB57452.1"/>
    </source>
</evidence>